<feature type="non-terminal residue" evidence="2">
    <location>
        <position position="1"/>
    </location>
</feature>
<protein>
    <recommendedName>
        <fullName evidence="4">Ankyrin repeat-containing protein</fullName>
    </recommendedName>
</protein>
<dbReference type="SUPFAM" id="SSF48403">
    <property type="entry name" value="Ankyrin repeat"/>
    <property type="match status" value="1"/>
</dbReference>
<evidence type="ECO:0000313" key="2">
    <source>
        <dbReference type="EMBL" id="GMT12285.1"/>
    </source>
</evidence>
<evidence type="ECO:0008006" key="4">
    <source>
        <dbReference type="Google" id="ProtNLM"/>
    </source>
</evidence>
<gene>
    <name evidence="2" type="ORF">PFISCL1PPCAC_3582</name>
</gene>
<dbReference type="Gene3D" id="1.25.40.20">
    <property type="entry name" value="Ankyrin repeat-containing domain"/>
    <property type="match status" value="1"/>
</dbReference>
<comment type="caution">
    <text evidence="2">The sequence shown here is derived from an EMBL/GenBank/DDBJ whole genome shotgun (WGS) entry which is preliminary data.</text>
</comment>
<organism evidence="2 3">
    <name type="scientific">Pristionchus fissidentatus</name>
    <dbReference type="NCBI Taxonomy" id="1538716"/>
    <lineage>
        <taxon>Eukaryota</taxon>
        <taxon>Metazoa</taxon>
        <taxon>Ecdysozoa</taxon>
        <taxon>Nematoda</taxon>
        <taxon>Chromadorea</taxon>
        <taxon>Rhabditida</taxon>
        <taxon>Rhabditina</taxon>
        <taxon>Diplogasteromorpha</taxon>
        <taxon>Diplogasteroidea</taxon>
        <taxon>Neodiplogasteridae</taxon>
        <taxon>Pristionchus</taxon>
    </lineage>
</organism>
<sequence>VETGDGGPSMIERQEVIHSKSPIVRREAGEEAWGKRRVELQSASTDRPTSLDGYVDDLLSPVYGQHEEESLPDQDTVAPPDLLIDVVPPAGFNPFGAAIYWDCPLVESLADLRVEKRPKKPNKKMFSEVLRDLPQFIAAGEESLIVAALEWKLHTQRNHFENPHNRQFLKKMVCKTASPSASTKSCLRSIIQWDLDNMDFGKRRPELGEERAINEKAPLTLAACPFERITSGGRKKKYTILSEAVIKGKVEWARFLIQNGSNINEVVSYPEHAFNDYIVCAAIENVLAGESGGNDFPMVRLLLSAGANRSRALRFLEGRRRGLILDGKAAPNDFDRSFPQYRELHRLVKSACDHVDHAFQAALSSIPSVTSSFTVGWIRECVCSTAFDLLLPIVDVDEHLSGQVEGRLREGGEKGFVFAVLVGFGSEEIDESIMQANLTVNSIVMVHRAGHSPFAVIPEAKVGQVEFDASFCLQSIDEAHSIFIVPPTLIDRIKHLVVRMKRDRVDTMRPVYAALARLDFKQDLFEDEGRRRRNDMDRRL</sequence>
<dbReference type="EMBL" id="BTSY01000001">
    <property type="protein sequence ID" value="GMT12285.1"/>
    <property type="molecule type" value="Genomic_DNA"/>
</dbReference>
<keyword evidence="3" id="KW-1185">Reference proteome</keyword>
<name>A0AAV5V389_9BILA</name>
<dbReference type="Proteomes" id="UP001432322">
    <property type="component" value="Unassembled WGS sequence"/>
</dbReference>
<reference evidence="2" key="1">
    <citation type="submission" date="2023-10" db="EMBL/GenBank/DDBJ databases">
        <title>Genome assembly of Pristionchus species.</title>
        <authorList>
            <person name="Yoshida K."/>
            <person name="Sommer R.J."/>
        </authorList>
    </citation>
    <scope>NUCLEOTIDE SEQUENCE</scope>
    <source>
        <strain evidence="2">RS5133</strain>
    </source>
</reference>
<dbReference type="InterPro" id="IPR036770">
    <property type="entry name" value="Ankyrin_rpt-contain_sf"/>
</dbReference>
<evidence type="ECO:0000256" key="1">
    <source>
        <dbReference type="SAM" id="MobiDB-lite"/>
    </source>
</evidence>
<feature type="region of interest" description="Disordered" evidence="1">
    <location>
        <begin position="1"/>
        <end position="23"/>
    </location>
</feature>
<evidence type="ECO:0000313" key="3">
    <source>
        <dbReference type="Proteomes" id="UP001432322"/>
    </source>
</evidence>
<dbReference type="AlphaFoldDB" id="A0AAV5V389"/>
<feature type="compositionally biased region" description="Basic and acidic residues" evidence="1">
    <location>
        <begin position="12"/>
        <end position="23"/>
    </location>
</feature>
<accession>A0AAV5V389</accession>
<proteinExistence type="predicted"/>